<dbReference type="InterPro" id="IPR035983">
    <property type="entry name" value="Hect_E3_ubiquitin_ligase"/>
</dbReference>
<organism evidence="4 5">
    <name type="scientific">Strigamia maritima</name>
    <name type="common">European centipede</name>
    <name type="synonym">Geophilus maritimus</name>
    <dbReference type="NCBI Taxonomy" id="126957"/>
    <lineage>
        <taxon>Eukaryota</taxon>
        <taxon>Metazoa</taxon>
        <taxon>Ecdysozoa</taxon>
        <taxon>Arthropoda</taxon>
        <taxon>Myriapoda</taxon>
        <taxon>Chilopoda</taxon>
        <taxon>Pleurostigmophora</taxon>
        <taxon>Geophilomorpha</taxon>
        <taxon>Linotaeniidae</taxon>
        <taxon>Strigamia</taxon>
    </lineage>
</organism>
<dbReference type="HOGENOM" id="CLU_2565094_0_0_1"/>
<dbReference type="SUPFAM" id="SSF56204">
    <property type="entry name" value="Hect, E3 ligase catalytic domain"/>
    <property type="match status" value="1"/>
</dbReference>
<dbReference type="InterPro" id="IPR000569">
    <property type="entry name" value="HECT_dom"/>
</dbReference>
<dbReference type="AlphaFoldDB" id="T1II01"/>
<evidence type="ECO:0000256" key="1">
    <source>
        <dbReference type="ARBA" id="ARBA00022786"/>
    </source>
</evidence>
<sequence>MTDLPDSGITDPIELLALAYKLNKDLEAESQLLVVRRDNIFTTAMYFIGQPDFNFNARFAVEFSGEDVVDIGGAKREFFRYD</sequence>
<dbReference type="GO" id="GO:0009966">
    <property type="term" value="P:regulation of signal transduction"/>
    <property type="evidence" value="ECO:0007669"/>
    <property type="project" value="UniProtKB-ARBA"/>
</dbReference>
<keyword evidence="5" id="KW-1185">Reference proteome</keyword>
<name>T1II01_STRMM</name>
<evidence type="ECO:0000313" key="4">
    <source>
        <dbReference type="EnsemblMetazoa" id="SMAR000483-PA"/>
    </source>
</evidence>
<proteinExistence type="predicted"/>
<feature type="domain" description="HECT" evidence="3">
    <location>
        <begin position="51"/>
        <end position="82"/>
    </location>
</feature>
<evidence type="ECO:0000256" key="2">
    <source>
        <dbReference type="PROSITE-ProRule" id="PRU00104"/>
    </source>
</evidence>
<reference evidence="5" key="1">
    <citation type="submission" date="2011-05" db="EMBL/GenBank/DDBJ databases">
        <authorList>
            <person name="Richards S.R."/>
            <person name="Qu J."/>
            <person name="Jiang H."/>
            <person name="Jhangiani S.N."/>
            <person name="Agravi P."/>
            <person name="Goodspeed R."/>
            <person name="Gross S."/>
            <person name="Mandapat C."/>
            <person name="Jackson L."/>
            <person name="Mathew T."/>
            <person name="Pu L."/>
            <person name="Thornton R."/>
            <person name="Saada N."/>
            <person name="Wilczek-Boney K.B."/>
            <person name="Lee S."/>
            <person name="Kovar C."/>
            <person name="Wu Y."/>
            <person name="Scherer S.E."/>
            <person name="Worley K.C."/>
            <person name="Muzny D.M."/>
            <person name="Gibbs R."/>
        </authorList>
    </citation>
    <scope>NUCLEOTIDE SEQUENCE</scope>
    <source>
        <strain evidence="5">Brora</strain>
    </source>
</reference>
<comment type="caution">
    <text evidence="2">Lacks conserved residue(s) required for the propagation of feature annotation.</text>
</comment>
<dbReference type="Proteomes" id="UP000014500">
    <property type="component" value="Unassembled WGS sequence"/>
</dbReference>
<evidence type="ECO:0000259" key="3">
    <source>
        <dbReference type="PROSITE" id="PS50237"/>
    </source>
</evidence>
<dbReference type="Gene3D" id="3.90.1750.10">
    <property type="entry name" value="Hect, E3 ligase catalytic domains"/>
    <property type="match status" value="1"/>
</dbReference>
<accession>T1II01</accession>
<dbReference type="GO" id="GO:0004842">
    <property type="term" value="F:ubiquitin-protein transferase activity"/>
    <property type="evidence" value="ECO:0007669"/>
    <property type="project" value="InterPro"/>
</dbReference>
<reference evidence="4" key="2">
    <citation type="submission" date="2015-02" db="UniProtKB">
        <authorList>
            <consortium name="EnsemblMetazoa"/>
        </authorList>
    </citation>
    <scope>IDENTIFICATION</scope>
</reference>
<evidence type="ECO:0000313" key="5">
    <source>
        <dbReference type="Proteomes" id="UP000014500"/>
    </source>
</evidence>
<dbReference type="EnsemblMetazoa" id="SMAR000483-RA">
    <property type="protein sequence ID" value="SMAR000483-PA"/>
    <property type="gene ID" value="SMAR000483"/>
</dbReference>
<dbReference type="EMBL" id="JH430058">
    <property type="status" value="NOT_ANNOTATED_CDS"/>
    <property type="molecule type" value="Genomic_DNA"/>
</dbReference>
<protein>
    <recommendedName>
        <fullName evidence="3">HECT domain-containing protein</fullName>
    </recommendedName>
</protein>
<keyword evidence="1 2" id="KW-0833">Ubl conjugation pathway</keyword>
<dbReference type="PROSITE" id="PS50237">
    <property type="entry name" value="HECT"/>
    <property type="match status" value="1"/>
</dbReference>